<feature type="region of interest" description="Disordered" evidence="1">
    <location>
        <begin position="71"/>
        <end position="100"/>
    </location>
</feature>
<evidence type="ECO:0000313" key="2">
    <source>
        <dbReference type="EMBL" id="MET3693454.1"/>
    </source>
</evidence>
<accession>A0ABV2L6I8</accession>
<organism evidence="2 3">
    <name type="scientific">Methylobacterium goesingense</name>
    <dbReference type="NCBI Taxonomy" id="243690"/>
    <lineage>
        <taxon>Bacteria</taxon>
        <taxon>Pseudomonadati</taxon>
        <taxon>Pseudomonadota</taxon>
        <taxon>Alphaproteobacteria</taxon>
        <taxon>Hyphomicrobiales</taxon>
        <taxon>Methylobacteriaceae</taxon>
        <taxon>Methylobacterium</taxon>
    </lineage>
</organism>
<dbReference type="EMBL" id="JBEPMM010000008">
    <property type="protein sequence ID" value="MET3693454.1"/>
    <property type="molecule type" value="Genomic_DNA"/>
</dbReference>
<feature type="compositionally biased region" description="Gly residues" evidence="1">
    <location>
        <begin position="71"/>
        <end position="80"/>
    </location>
</feature>
<evidence type="ECO:0000256" key="1">
    <source>
        <dbReference type="SAM" id="MobiDB-lite"/>
    </source>
</evidence>
<reference evidence="2 3" key="1">
    <citation type="submission" date="2024-06" db="EMBL/GenBank/DDBJ databases">
        <title>Genomic Encyclopedia of Type Strains, Phase IV (KMG-IV): sequencing the most valuable type-strain genomes for metagenomic binning, comparative biology and taxonomic classification.</title>
        <authorList>
            <person name="Goeker M."/>
        </authorList>
    </citation>
    <scope>NUCLEOTIDE SEQUENCE [LARGE SCALE GENOMIC DNA]</scope>
    <source>
        <strain evidence="2 3">DSM 21331</strain>
    </source>
</reference>
<dbReference type="Proteomes" id="UP001549145">
    <property type="component" value="Unassembled WGS sequence"/>
</dbReference>
<proteinExistence type="predicted"/>
<sequence length="100" mass="10350">MRIISAFTLAMMVVALSVSDVSARKKGKSPGYRPPPQAQTWPAPGLRGRADLRRDPLGIIQRQGVSSLYGGMGNMGGGSGRSANTGVGLGAHGNSQGPRF</sequence>
<gene>
    <name evidence="2" type="ORF">ABID43_003004</name>
</gene>
<evidence type="ECO:0000313" key="3">
    <source>
        <dbReference type="Proteomes" id="UP001549145"/>
    </source>
</evidence>
<comment type="caution">
    <text evidence="2">The sequence shown here is derived from an EMBL/GenBank/DDBJ whole genome shotgun (WGS) entry which is preliminary data.</text>
</comment>
<protein>
    <submittedName>
        <fullName evidence="2">Uncharacterized protein</fullName>
    </submittedName>
</protein>
<feature type="region of interest" description="Disordered" evidence="1">
    <location>
        <begin position="22"/>
        <end position="47"/>
    </location>
</feature>
<name>A0ABV2L6I8_9HYPH</name>
<keyword evidence="3" id="KW-1185">Reference proteome</keyword>